<dbReference type="SMART" id="SM00321">
    <property type="entry name" value="WSC"/>
    <property type="match status" value="1"/>
</dbReference>
<dbReference type="SUPFAM" id="SSF56436">
    <property type="entry name" value="C-type lectin-like"/>
    <property type="match status" value="1"/>
</dbReference>
<keyword evidence="10" id="KW-1185">Reference proteome</keyword>
<dbReference type="PANTHER" id="PTHR24269:SF16">
    <property type="entry name" value="PROTEIN SLG1"/>
    <property type="match status" value="1"/>
</dbReference>
<keyword evidence="4" id="KW-1133">Transmembrane helix</keyword>
<dbReference type="PROSITE" id="PS51212">
    <property type="entry name" value="WSC"/>
    <property type="match status" value="1"/>
</dbReference>
<evidence type="ECO:0000313" key="11">
    <source>
        <dbReference type="RefSeq" id="XP_035695724.1"/>
    </source>
</evidence>
<evidence type="ECO:0000256" key="3">
    <source>
        <dbReference type="ARBA" id="ARBA00022729"/>
    </source>
</evidence>
<evidence type="ECO:0000256" key="1">
    <source>
        <dbReference type="ARBA" id="ARBA00004167"/>
    </source>
</evidence>
<feature type="chain" id="PRO_5039916354" evidence="8">
    <location>
        <begin position="28"/>
        <end position="248"/>
    </location>
</feature>
<dbReference type="GO" id="GO:0016020">
    <property type="term" value="C:membrane"/>
    <property type="evidence" value="ECO:0007669"/>
    <property type="project" value="UniProtKB-SubCell"/>
</dbReference>
<dbReference type="OrthoDB" id="6108310at2759"/>
<dbReference type="InterPro" id="IPR002889">
    <property type="entry name" value="WSC_carb-bd"/>
</dbReference>
<reference evidence="11" key="2">
    <citation type="submission" date="2025-08" db="UniProtKB">
        <authorList>
            <consortium name="RefSeq"/>
        </authorList>
    </citation>
    <scope>IDENTIFICATION</scope>
    <source>
        <strain evidence="11">S238N-H82</strain>
        <tissue evidence="11">Testes</tissue>
    </source>
</reference>
<dbReference type="Pfam" id="PF01822">
    <property type="entry name" value="WSC"/>
    <property type="match status" value="1"/>
</dbReference>
<evidence type="ECO:0000256" key="8">
    <source>
        <dbReference type="SAM" id="SignalP"/>
    </source>
</evidence>
<protein>
    <submittedName>
        <fullName evidence="11">WSC domain-containing protein 2-like</fullName>
    </submittedName>
</protein>
<keyword evidence="5" id="KW-0472">Membrane</keyword>
<accession>A0A9J7M878</accession>
<evidence type="ECO:0000259" key="9">
    <source>
        <dbReference type="PROSITE" id="PS51212"/>
    </source>
</evidence>
<organism evidence="10 11">
    <name type="scientific">Branchiostoma floridae</name>
    <name type="common">Florida lancelet</name>
    <name type="synonym">Amphioxus</name>
    <dbReference type="NCBI Taxonomy" id="7739"/>
    <lineage>
        <taxon>Eukaryota</taxon>
        <taxon>Metazoa</taxon>
        <taxon>Chordata</taxon>
        <taxon>Cephalochordata</taxon>
        <taxon>Leptocardii</taxon>
        <taxon>Amphioxiformes</taxon>
        <taxon>Branchiostomatidae</taxon>
        <taxon>Branchiostoma</taxon>
    </lineage>
</organism>
<keyword evidence="2" id="KW-0812">Transmembrane</keyword>
<feature type="compositionally biased region" description="Gly residues" evidence="7">
    <location>
        <begin position="43"/>
        <end position="54"/>
    </location>
</feature>
<reference evidence="10" key="1">
    <citation type="journal article" date="2020" name="Nat. Ecol. Evol.">
        <title>Deeply conserved synteny resolves early events in vertebrate evolution.</title>
        <authorList>
            <person name="Simakov O."/>
            <person name="Marletaz F."/>
            <person name="Yue J.X."/>
            <person name="O'Connell B."/>
            <person name="Jenkins J."/>
            <person name="Brandt A."/>
            <person name="Calef R."/>
            <person name="Tung C.H."/>
            <person name="Huang T.K."/>
            <person name="Schmutz J."/>
            <person name="Satoh N."/>
            <person name="Yu J.K."/>
            <person name="Putnam N.H."/>
            <person name="Green R.E."/>
            <person name="Rokhsar D.S."/>
        </authorList>
    </citation>
    <scope>NUCLEOTIDE SEQUENCE [LARGE SCALE GENOMIC DNA]</scope>
    <source>
        <strain evidence="10">S238N-H82</strain>
    </source>
</reference>
<keyword evidence="3 8" id="KW-0732">Signal</keyword>
<proteinExistence type="predicted"/>
<feature type="signal peptide" evidence="8">
    <location>
        <begin position="1"/>
        <end position="27"/>
    </location>
</feature>
<feature type="compositionally biased region" description="Basic residues" evidence="7">
    <location>
        <begin position="55"/>
        <end position="91"/>
    </location>
</feature>
<dbReference type="KEGG" id="bfo:118429349"/>
<dbReference type="Gene3D" id="3.10.100.10">
    <property type="entry name" value="Mannose-Binding Protein A, subunit A"/>
    <property type="match status" value="1"/>
</dbReference>
<sequence>MASTSATMRMMFVLLLVIHVVDFRAEAHGWGWHKPGGHNSGEHSGGSHGSGGHSRGSHRHSGGHSHGSHHSGSRHSSHGSHSHGSHSHGHSHSSSQEHGQGGYKGCYVDNRNRVFPHSPTSSNSMTTAICKAHCKRNGYAYAGTEYAQQCFCGTAAQFARLPAPRRASECNKKCKGNKKEICGGTWRISIYWIGGGGGGVTTTRTHYRVYNEAKTYSEAQRRCQQDGGHLADLKTPAIAAVVARLVDT</sequence>
<evidence type="ECO:0000256" key="2">
    <source>
        <dbReference type="ARBA" id="ARBA00022692"/>
    </source>
</evidence>
<evidence type="ECO:0000256" key="4">
    <source>
        <dbReference type="ARBA" id="ARBA00022989"/>
    </source>
</evidence>
<dbReference type="InterPro" id="IPR016186">
    <property type="entry name" value="C-type_lectin-like/link_sf"/>
</dbReference>
<dbReference type="Proteomes" id="UP000001554">
    <property type="component" value="Chromosome 13"/>
</dbReference>
<name>A0A9J7M878_BRAFL</name>
<evidence type="ECO:0000256" key="7">
    <source>
        <dbReference type="SAM" id="MobiDB-lite"/>
    </source>
</evidence>
<dbReference type="InterPro" id="IPR051836">
    <property type="entry name" value="Kremen_rcpt"/>
</dbReference>
<dbReference type="RefSeq" id="XP_035695724.1">
    <property type="nucleotide sequence ID" value="XM_035839831.1"/>
</dbReference>
<dbReference type="PANTHER" id="PTHR24269">
    <property type="entry name" value="KREMEN PROTEIN"/>
    <property type="match status" value="1"/>
</dbReference>
<feature type="region of interest" description="Disordered" evidence="7">
    <location>
        <begin position="34"/>
        <end position="103"/>
    </location>
</feature>
<evidence type="ECO:0000256" key="5">
    <source>
        <dbReference type="ARBA" id="ARBA00023136"/>
    </source>
</evidence>
<gene>
    <name evidence="11" type="primary">LOC118429349</name>
</gene>
<dbReference type="InterPro" id="IPR016187">
    <property type="entry name" value="CTDL_fold"/>
</dbReference>
<keyword evidence="6" id="KW-0325">Glycoprotein</keyword>
<comment type="subcellular location">
    <subcellularLocation>
        <location evidence="1">Membrane</location>
        <topology evidence="1">Single-pass membrane protein</topology>
    </subcellularLocation>
</comment>
<dbReference type="AlphaFoldDB" id="A0A9J7M878"/>
<dbReference type="GeneID" id="118429349"/>
<evidence type="ECO:0000313" key="10">
    <source>
        <dbReference type="Proteomes" id="UP000001554"/>
    </source>
</evidence>
<evidence type="ECO:0000256" key="6">
    <source>
        <dbReference type="ARBA" id="ARBA00023180"/>
    </source>
</evidence>
<feature type="domain" description="WSC" evidence="9">
    <location>
        <begin position="100"/>
        <end position="194"/>
    </location>
</feature>